<dbReference type="STRING" id="1042311.A0A2T3ZID2"/>
<dbReference type="GO" id="GO:0000981">
    <property type="term" value="F:DNA-binding transcription factor activity, RNA polymerase II-specific"/>
    <property type="evidence" value="ECO:0007669"/>
    <property type="project" value="InterPro"/>
</dbReference>
<evidence type="ECO:0000256" key="5">
    <source>
        <dbReference type="ARBA" id="ARBA00023163"/>
    </source>
</evidence>
<dbReference type="Gene3D" id="4.10.240.10">
    <property type="entry name" value="Zn(2)-C6 fungal-type DNA-binding domain"/>
    <property type="match status" value="1"/>
</dbReference>
<dbReference type="GO" id="GO:0008270">
    <property type="term" value="F:zinc ion binding"/>
    <property type="evidence" value="ECO:0007669"/>
    <property type="project" value="InterPro"/>
</dbReference>
<protein>
    <recommendedName>
        <fullName evidence="11">Zn(2)-C6 fungal-type domain-containing protein</fullName>
    </recommendedName>
</protein>
<accession>A0A2T3ZID2</accession>
<evidence type="ECO:0008006" key="11">
    <source>
        <dbReference type="Google" id="ProtNLM"/>
    </source>
</evidence>
<keyword evidence="5" id="KW-0804">Transcription</keyword>
<dbReference type="CDD" id="cd00067">
    <property type="entry name" value="GAL4"/>
    <property type="match status" value="1"/>
</dbReference>
<dbReference type="Pfam" id="PF00172">
    <property type="entry name" value="Zn_clus"/>
    <property type="match status" value="1"/>
</dbReference>
<evidence type="ECO:0000259" key="7">
    <source>
        <dbReference type="PROSITE" id="PS50048"/>
    </source>
</evidence>
<sequence length="559" mass="62617">MEKLPKLSKVPKAKTGNRKVKTGCQTCKKRRVKCDEEKPACQRCISTGRVCDGYGIWGGGNAYGSSNKAPSLSKLSLTHYKKMPVPLNIVSMSQMHRIAGRPASIGFEYFRRYTSTKLPGLFESGFWDSLVLQASDQEPAVLHAVTALGAAHKNDEHISLIEYNKAIQHLRQSLNSSDRDALRVSLITCLLFVCIELLRGGFKAGYAHLSNGLRILHEIQRRDGITTNNEIILRSRAQSVEDTLVEVFSRLNLQTALFGHVSAYLLFVGDTGQAPRTYDIPPAFSSIREAKKHIDSLINGSHSLAQQATQLLLERQPFPETLYQNQNKLETALTKFLITLKSSREELSRSPIGATWRNIIGVPMLFLHHTMAKIMAATALRGVDEMIFDSHLQDFELLVKQSSTLCDRMLHEVAEYIRKKAVMMPGNNTFTIDMGFIPPLYYTLAKCRQPSLRRMVLELLKRVPHREGAWDGPTVIRMGKALIRLEEGRIYDGIEIIPSCSIPDPSIADDLPVIPISQRFTSVNVALPDYANGKATLFCRRYKGCGLWESKVAQFDVTI</sequence>
<feature type="domain" description="Zn(2)-C6 fungal-type" evidence="7">
    <location>
        <begin position="23"/>
        <end position="51"/>
    </location>
</feature>
<evidence type="ECO:0000313" key="10">
    <source>
        <dbReference type="Proteomes" id="UP000240493"/>
    </source>
</evidence>
<dbReference type="InterPro" id="IPR001875">
    <property type="entry name" value="DED_dom"/>
</dbReference>
<dbReference type="PANTHER" id="PTHR36206">
    <property type="entry name" value="ASPERCRYPTIN BIOSYNTHESIS CLUSTER-SPECIFIC TRANSCRIPTION REGULATOR ATNN-RELATED"/>
    <property type="match status" value="1"/>
</dbReference>
<dbReference type="Pfam" id="PF11951">
    <property type="entry name" value="Fungal_trans_2"/>
    <property type="match status" value="1"/>
</dbReference>
<dbReference type="AlphaFoldDB" id="A0A2T3ZID2"/>
<dbReference type="OrthoDB" id="3145928at2759"/>
<keyword evidence="6" id="KW-0539">Nucleus</keyword>
<dbReference type="PROSITE" id="PS00463">
    <property type="entry name" value="ZN2_CY6_FUNGAL_1"/>
    <property type="match status" value="1"/>
</dbReference>
<dbReference type="Proteomes" id="UP000240493">
    <property type="component" value="Unassembled WGS sequence"/>
</dbReference>
<dbReference type="PANTHER" id="PTHR36206:SF16">
    <property type="entry name" value="TRANSCRIPTION FACTOR DOMAIN-CONTAINING PROTEIN-RELATED"/>
    <property type="match status" value="1"/>
</dbReference>
<dbReference type="EMBL" id="KZ679258">
    <property type="protein sequence ID" value="PTB44556.1"/>
    <property type="molecule type" value="Genomic_DNA"/>
</dbReference>
<evidence type="ECO:0000256" key="1">
    <source>
        <dbReference type="ARBA" id="ARBA00022723"/>
    </source>
</evidence>
<evidence type="ECO:0000256" key="2">
    <source>
        <dbReference type="ARBA" id="ARBA00022833"/>
    </source>
</evidence>
<reference evidence="9 10" key="1">
    <citation type="submission" date="2016-07" db="EMBL/GenBank/DDBJ databases">
        <title>Multiple horizontal gene transfer events from other fungi enriched the ability of initially mycotrophic Trichoderma (Ascomycota) to feed on dead plant biomass.</title>
        <authorList>
            <consortium name="DOE Joint Genome Institute"/>
            <person name="Aerts A."/>
            <person name="Atanasova L."/>
            <person name="Chenthamara K."/>
            <person name="Zhang J."/>
            <person name="Grujic M."/>
            <person name="Henrissat B."/>
            <person name="Kuo A."/>
            <person name="Salamov A."/>
            <person name="Lipzen A."/>
            <person name="Labutti K."/>
            <person name="Barry K."/>
            <person name="Miao Y."/>
            <person name="Rahimi M.J."/>
            <person name="Shen Q."/>
            <person name="Grigoriev I.V."/>
            <person name="Kubicek C.P."/>
            <person name="Druzhinina I.S."/>
        </authorList>
    </citation>
    <scope>NUCLEOTIDE SEQUENCE [LARGE SCALE GENOMIC DNA]</scope>
    <source>
        <strain evidence="9 10">CBS 433.97</strain>
    </source>
</reference>
<keyword evidence="3" id="KW-0805">Transcription regulation</keyword>
<dbReference type="PROSITE" id="PS50048">
    <property type="entry name" value="ZN2_CY6_FUNGAL_2"/>
    <property type="match status" value="1"/>
</dbReference>
<name>A0A2T3ZID2_TRIA4</name>
<dbReference type="PROSITE" id="PS50168">
    <property type="entry name" value="DED"/>
    <property type="match status" value="1"/>
</dbReference>
<keyword evidence="2" id="KW-0862">Zinc</keyword>
<keyword evidence="1" id="KW-0479">Metal-binding</keyword>
<dbReference type="InterPro" id="IPR036864">
    <property type="entry name" value="Zn2-C6_fun-type_DNA-bd_sf"/>
</dbReference>
<organism evidence="9 10">
    <name type="scientific">Trichoderma asperellum (strain ATCC 204424 / CBS 433.97 / NBRC 101777)</name>
    <dbReference type="NCBI Taxonomy" id="1042311"/>
    <lineage>
        <taxon>Eukaryota</taxon>
        <taxon>Fungi</taxon>
        <taxon>Dikarya</taxon>
        <taxon>Ascomycota</taxon>
        <taxon>Pezizomycotina</taxon>
        <taxon>Sordariomycetes</taxon>
        <taxon>Hypocreomycetidae</taxon>
        <taxon>Hypocreales</taxon>
        <taxon>Hypocreaceae</taxon>
        <taxon>Trichoderma</taxon>
    </lineage>
</organism>
<evidence type="ECO:0000259" key="8">
    <source>
        <dbReference type="PROSITE" id="PS50168"/>
    </source>
</evidence>
<gene>
    <name evidence="9" type="ORF">M441DRAFT_66304</name>
</gene>
<dbReference type="InterPro" id="IPR052360">
    <property type="entry name" value="Transcr_Regulatory_Proteins"/>
</dbReference>
<dbReference type="SUPFAM" id="SSF57701">
    <property type="entry name" value="Zn2/Cys6 DNA-binding domain"/>
    <property type="match status" value="1"/>
</dbReference>
<dbReference type="GO" id="GO:0003677">
    <property type="term" value="F:DNA binding"/>
    <property type="evidence" value="ECO:0007669"/>
    <property type="project" value="UniProtKB-KW"/>
</dbReference>
<evidence type="ECO:0000256" key="3">
    <source>
        <dbReference type="ARBA" id="ARBA00023015"/>
    </source>
</evidence>
<feature type="domain" description="DED" evidence="8">
    <location>
        <begin position="162"/>
        <end position="259"/>
    </location>
</feature>
<evidence type="ECO:0000313" key="9">
    <source>
        <dbReference type="EMBL" id="PTB44556.1"/>
    </source>
</evidence>
<evidence type="ECO:0000256" key="4">
    <source>
        <dbReference type="ARBA" id="ARBA00023125"/>
    </source>
</evidence>
<keyword evidence="10" id="KW-1185">Reference proteome</keyword>
<dbReference type="SMART" id="SM00066">
    <property type="entry name" value="GAL4"/>
    <property type="match status" value="1"/>
</dbReference>
<dbReference type="GO" id="GO:0042981">
    <property type="term" value="P:regulation of apoptotic process"/>
    <property type="evidence" value="ECO:0007669"/>
    <property type="project" value="InterPro"/>
</dbReference>
<keyword evidence="4" id="KW-0238">DNA-binding</keyword>
<proteinExistence type="predicted"/>
<dbReference type="InterPro" id="IPR001138">
    <property type="entry name" value="Zn2Cys6_DnaBD"/>
</dbReference>
<dbReference type="InterPro" id="IPR021858">
    <property type="entry name" value="Fun_TF"/>
</dbReference>
<evidence type="ECO:0000256" key="6">
    <source>
        <dbReference type="ARBA" id="ARBA00023242"/>
    </source>
</evidence>